<dbReference type="EMBL" id="BMLM01000001">
    <property type="protein sequence ID" value="GGN83090.1"/>
    <property type="molecule type" value="Genomic_DNA"/>
</dbReference>
<reference evidence="3" key="1">
    <citation type="journal article" date="2019" name="Int. J. Syst. Evol. Microbiol.">
        <title>The Global Catalogue of Microorganisms (GCM) 10K type strain sequencing project: providing services to taxonomists for standard genome sequencing and annotation.</title>
        <authorList>
            <consortium name="The Broad Institute Genomics Platform"/>
            <consortium name="The Broad Institute Genome Sequencing Center for Infectious Disease"/>
            <person name="Wu L."/>
            <person name="Ma J."/>
        </authorList>
    </citation>
    <scope>NUCLEOTIDE SEQUENCE [LARGE SCALE GENOMIC DNA]</scope>
    <source>
        <strain evidence="3">CGMCC 1.6960</strain>
    </source>
</reference>
<sequence>MLCAMNAAEYWYNLETGVVEEGMVSPGYDRAGPFSTREEAARAPEIIKERSRQWAAEDAQDDAWGEGPDGGAEAGGTDHAQR</sequence>
<keyword evidence="3" id="KW-1185">Reference proteome</keyword>
<gene>
    <name evidence="2" type="ORF">GCM10010968_13510</name>
</gene>
<evidence type="ECO:0000256" key="1">
    <source>
        <dbReference type="SAM" id="MobiDB-lite"/>
    </source>
</evidence>
<organism evidence="2 3">
    <name type="scientific">Agrococcus terreus</name>
    <dbReference type="NCBI Taxonomy" id="574649"/>
    <lineage>
        <taxon>Bacteria</taxon>
        <taxon>Bacillati</taxon>
        <taxon>Actinomycetota</taxon>
        <taxon>Actinomycetes</taxon>
        <taxon>Micrococcales</taxon>
        <taxon>Microbacteriaceae</taxon>
        <taxon>Agrococcus</taxon>
    </lineage>
</organism>
<protein>
    <recommendedName>
        <fullName evidence="4">Sporulation related domain-containing protein</fullName>
    </recommendedName>
</protein>
<feature type="region of interest" description="Disordered" evidence="1">
    <location>
        <begin position="48"/>
        <end position="82"/>
    </location>
</feature>
<evidence type="ECO:0000313" key="2">
    <source>
        <dbReference type="EMBL" id="GGN83090.1"/>
    </source>
</evidence>
<name>A0ABQ2KIP7_9MICO</name>
<comment type="caution">
    <text evidence="2">The sequence shown here is derived from an EMBL/GenBank/DDBJ whole genome shotgun (WGS) entry which is preliminary data.</text>
</comment>
<evidence type="ECO:0000313" key="3">
    <source>
        <dbReference type="Proteomes" id="UP000626982"/>
    </source>
</evidence>
<proteinExistence type="predicted"/>
<accession>A0ABQ2KIP7</accession>
<evidence type="ECO:0008006" key="4">
    <source>
        <dbReference type="Google" id="ProtNLM"/>
    </source>
</evidence>
<dbReference type="Proteomes" id="UP000626982">
    <property type="component" value="Unassembled WGS sequence"/>
</dbReference>